<evidence type="ECO:0000313" key="1">
    <source>
        <dbReference type="EMBL" id="OAC98716.1"/>
    </source>
</evidence>
<organism evidence="1 2">
    <name type="scientific">Mucor lusitanicus CBS 277.49</name>
    <dbReference type="NCBI Taxonomy" id="747725"/>
    <lineage>
        <taxon>Eukaryota</taxon>
        <taxon>Fungi</taxon>
        <taxon>Fungi incertae sedis</taxon>
        <taxon>Mucoromycota</taxon>
        <taxon>Mucoromycotina</taxon>
        <taxon>Mucoromycetes</taxon>
        <taxon>Mucorales</taxon>
        <taxon>Mucorineae</taxon>
        <taxon>Mucoraceae</taxon>
        <taxon>Mucor</taxon>
    </lineage>
</organism>
<gene>
    <name evidence="1" type="ORF">MUCCIDRAFT_85264</name>
</gene>
<name>A0A162YHS0_MUCCL</name>
<dbReference type="VEuPathDB" id="FungiDB:MUCCIDRAFT_85264"/>
<comment type="caution">
    <text evidence="1">The sequence shown here is derived from an EMBL/GenBank/DDBJ whole genome shotgun (WGS) entry which is preliminary data.</text>
</comment>
<sequence>MLFVQVISGDTKSLACGKVSNESKLDLRIISRYTHSTDLALSEFAKRPAAWNYYYDKKKAAIVSLIYLKEHIKNSKLSLEDAKRFMFSFVLSEGLESDIYTIRLVSEEWTVIEKLKDIDLPACVQDVKDGKIESYMQALGDFKPLKQERHDSREFLLFNITSTTRQQQYRAVQFPVAIAASVQFSLFSSAATHLYQ</sequence>
<dbReference type="AlphaFoldDB" id="A0A162YHS0"/>
<dbReference type="Proteomes" id="UP000077051">
    <property type="component" value="Unassembled WGS sequence"/>
</dbReference>
<evidence type="ECO:0000313" key="2">
    <source>
        <dbReference type="Proteomes" id="UP000077051"/>
    </source>
</evidence>
<reference evidence="1 2" key="1">
    <citation type="submission" date="2015-06" db="EMBL/GenBank/DDBJ databases">
        <title>Expansion of signal transduction pathways in fungi by whole-genome duplication.</title>
        <authorList>
            <consortium name="DOE Joint Genome Institute"/>
            <person name="Corrochano L.M."/>
            <person name="Kuo A."/>
            <person name="Marcet-Houben M."/>
            <person name="Polaino S."/>
            <person name="Salamov A."/>
            <person name="Villalobos J.M."/>
            <person name="Alvarez M.I."/>
            <person name="Avalos J."/>
            <person name="Benito E.P."/>
            <person name="Benoit I."/>
            <person name="Burger G."/>
            <person name="Camino L.P."/>
            <person name="Canovas D."/>
            <person name="Cerda-Olmedo E."/>
            <person name="Cheng J.-F."/>
            <person name="Dominguez A."/>
            <person name="Elias M."/>
            <person name="Eslava A.P."/>
            <person name="Glaser F."/>
            <person name="Grimwood J."/>
            <person name="Gutierrez G."/>
            <person name="Heitman J."/>
            <person name="Henrissat B."/>
            <person name="Iturriaga E.A."/>
            <person name="Lang B.F."/>
            <person name="Lavin J.L."/>
            <person name="Lee S."/>
            <person name="Li W."/>
            <person name="Lindquist E."/>
            <person name="Lopez-Garcia S."/>
            <person name="Luque E.M."/>
            <person name="Marcos A.T."/>
            <person name="Martin J."/>
            <person name="Mccluskey K."/>
            <person name="Medina H.R."/>
            <person name="Miralles-Duran A."/>
            <person name="Miyazaki A."/>
            <person name="Munoz-Torres E."/>
            <person name="Oguiza J.A."/>
            <person name="Ohm R."/>
            <person name="Olmedo M."/>
            <person name="Orejas M."/>
            <person name="Ortiz-Castellanos L."/>
            <person name="Pisabarro A.G."/>
            <person name="Rodriguez-Romero J."/>
            <person name="Ruiz-Herrera J."/>
            <person name="Ruiz-Vazquez R."/>
            <person name="Sanz C."/>
            <person name="Schackwitz W."/>
            <person name="Schmutz J."/>
            <person name="Shahriari M."/>
            <person name="Shelest E."/>
            <person name="Silva-Franco F."/>
            <person name="Soanes D."/>
            <person name="Syed K."/>
            <person name="Tagua V.G."/>
            <person name="Talbot N.J."/>
            <person name="Thon M."/>
            <person name="De Vries R.P."/>
            <person name="Wiebenga A."/>
            <person name="Yadav J.S."/>
            <person name="Braun E.L."/>
            <person name="Baker S."/>
            <person name="Garre V."/>
            <person name="Horwitz B."/>
            <person name="Torres-Martinez S."/>
            <person name="Idnurm A."/>
            <person name="Herrera-Estrella A."/>
            <person name="Gabaldon T."/>
            <person name="Grigoriev I.V."/>
        </authorList>
    </citation>
    <scope>NUCLEOTIDE SEQUENCE [LARGE SCALE GENOMIC DNA]</scope>
    <source>
        <strain evidence="1 2">CBS 277.49</strain>
    </source>
</reference>
<accession>A0A162YHS0</accession>
<dbReference type="OrthoDB" id="2280683at2759"/>
<dbReference type="EMBL" id="AMYB01000009">
    <property type="protein sequence ID" value="OAC98716.1"/>
    <property type="molecule type" value="Genomic_DNA"/>
</dbReference>
<protein>
    <submittedName>
        <fullName evidence="1">Uncharacterized protein</fullName>
    </submittedName>
</protein>
<keyword evidence="2" id="KW-1185">Reference proteome</keyword>
<proteinExistence type="predicted"/>